<protein>
    <submittedName>
        <fullName evidence="2">Uncharacterized protein</fullName>
    </submittedName>
</protein>
<dbReference type="AlphaFoldDB" id="A0A9W8RIG1"/>
<evidence type="ECO:0000256" key="1">
    <source>
        <dbReference type="SAM" id="MobiDB-lite"/>
    </source>
</evidence>
<organism evidence="2 3">
    <name type="scientific">Fusarium torreyae</name>
    <dbReference type="NCBI Taxonomy" id="1237075"/>
    <lineage>
        <taxon>Eukaryota</taxon>
        <taxon>Fungi</taxon>
        <taxon>Dikarya</taxon>
        <taxon>Ascomycota</taxon>
        <taxon>Pezizomycotina</taxon>
        <taxon>Sordariomycetes</taxon>
        <taxon>Hypocreomycetidae</taxon>
        <taxon>Hypocreales</taxon>
        <taxon>Nectriaceae</taxon>
        <taxon>Fusarium</taxon>
    </lineage>
</organism>
<evidence type="ECO:0000313" key="3">
    <source>
        <dbReference type="Proteomes" id="UP001152049"/>
    </source>
</evidence>
<proteinExistence type="predicted"/>
<reference evidence="2" key="1">
    <citation type="submission" date="2022-09" db="EMBL/GenBank/DDBJ databases">
        <title>Fusarium specimens isolated from Avocado Roots.</title>
        <authorList>
            <person name="Stajich J."/>
            <person name="Roper C."/>
            <person name="Heimlech-Rivalta G."/>
        </authorList>
    </citation>
    <scope>NUCLEOTIDE SEQUENCE</scope>
    <source>
        <strain evidence="2">CF00136</strain>
    </source>
</reference>
<dbReference type="Proteomes" id="UP001152049">
    <property type="component" value="Unassembled WGS sequence"/>
</dbReference>
<name>A0A9W8RIG1_9HYPO</name>
<feature type="compositionally biased region" description="Gly residues" evidence="1">
    <location>
        <begin position="308"/>
        <end position="320"/>
    </location>
</feature>
<sequence length="352" mass="40599">MTKASGKYKDMKFETWGPQDTTDCDDYTFEVSEKPSGKKSRAYQSEHVFEWQSLKGFLEYIGDLGKDDTVGESPYVGWNIKNPAVGIAAGKVKASKEIEFCDYMWLWWENLRFEYKGWEMSAVDHLRLAIPNNDFYTDELQLLWSGANTVKQSLWQRNVKYQIRAEDTMESYLAGKVEGKRRYDVNDAINVLRDLMFAVRYMKAPSVKRVMFTQADRIYKRLNEFEEMFVKKGKIADHNKDVYVKLDLGTEWQKWCKQSYVVANTKQKAFLEKWITRIKTEYLGDEEDESAGGAESSGSEDGESSGDESGGSDAGSGGGTELNEKIRERVQALVDAYEEYKKTPWTDPFNWD</sequence>
<evidence type="ECO:0000313" key="2">
    <source>
        <dbReference type="EMBL" id="KAJ4244052.1"/>
    </source>
</evidence>
<feature type="region of interest" description="Disordered" evidence="1">
    <location>
        <begin position="285"/>
        <end position="325"/>
    </location>
</feature>
<accession>A0A9W8RIG1</accession>
<gene>
    <name evidence="2" type="ORF">NW762_014665</name>
</gene>
<keyword evidence="3" id="KW-1185">Reference proteome</keyword>
<dbReference type="OrthoDB" id="73875at2759"/>
<comment type="caution">
    <text evidence="2">The sequence shown here is derived from an EMBL/GenBank/DDBJ whole genome shotgun (WGS) entry which is preliminary data.</text>
</comment>
<dbReference type="EMBL" id="JAOQAZ010000053">
    <property type="protein sequence ID" value="KAJ4244052.1"/>
    <property type="molecule type" value="Genomic_DNA"/>
</dbReference>